<accession>A0ABS7WYZ7</accession>
<evidence type="ECO:0000313" key="5">
    <source>
        <dbReference type="EMBL" id="MBZ9567857.1"/>
    </source>
</evidence>
<comment type="caution">
    <text evidence="5">The sequence shown here is derived from an EMBL/GenBank/DDBJ whole genome shotgun (WGS) entry which is preliminary data.</text>
</comment>
<dbReference type="InterPro" id="IPR004104">
    <property type="entry name" value="Gfo/Idh/MocA-like_OxRdtase_C"/>
</dbReference>
<dbReference type="SUPFAM" id="SSF51735">
    <property type="entry name" value="NAD(P)-binding Rossmann-fold domains"/>
    <property type="match status" value="1"/>
</dbReference>
<proteinExistence type="inferred from homology"/>
<dbReference type="Pfam" id="PF02894">
    <property type="entry name" value="GFO_IDH_MocA_C"/>
    <property type="match status" value="1"/>
</dbReference>
<dbReference type="PANTHER" id="PTHR43708:SF5">
    <property type="entry name" value="CONSERVED EXPRESSED OXIDOREDUCTASE (EUROFUNG)-RELATED"/>
    <property type="match status" value="1"/>
</dbReference>
<evidence type="ECO:0000256" key="2">
    <source>
        <dbReference type="ARBA" id="ARBA00023002"/>
    </source>
</evidence>
<reference evidence="5 6" key="1">
    <citation type="submission" date="2021-05" db="EMBL/GenBank/DDBJ databases">
        <title>Petroleum and Energy Research Collection (APPE): ex situ preservation of microbial diversity associated with the oil industry and exploitation of its biotechnological potential.</title>
        <authorList>
            <person name="Paixao C.T.M."/>
            <person name="Gomes M.B."/>
            <person name="Oliveira V.M."/>
        </authorList>
    </citation>
    <scope>NUCLEOTIDE SEQUENCE [LARGE SCALE GENOMIC DNA]</scope>
    <source>
        <strain evidence="5 6">LIT2</strain>
    </source>
</reference>
<dbReference type="PANTHER" id="PTHR43708">
    <property type="entry name" value="CONSERVED EXPRESSED OXIDOREDUCTASE (EUROFUNG)"/>
    <property type="match status" value="1"/>
</dbReference>
<feature type="domain" description="Gfo/Idh/MocA-like oxidoreductase C-terminal" evidence="4">
    <location>
        <begin position="134"/>
        <end position="345"/>
    </location>
</feature>
<sequence>MKESFNVGVVGYGFASQTFHVPLIQATPGLELVAVSSSDAAKVHRDLSAVEVAASPQALFARHEVDLVVIPTPNESHFPLAKAALAAGKHVVVDKPFTVTLSEARQLRTLAEQAGRLLSVFHNRRWDSDFLTVRELLAEETLGRVVHFESRFDRFRPEVRQRWREQARPGGGIWFDLGPHLLDQVHQLFGMPRAILVDLARRRDGAQIDDDFLALLDYEGKRVSLHASALVAAESPRFVIHGTQGSYVKYGLDPQEGRLKQGETPAPRWGEDTRNGRLTLAAEDGRLGEREHPTLPGDYLAYYQGVRDALLGEGDNPVPVDEALAVMQLLETGLDSARQQRWVRLKEKNAPRH</sequence>
<dbReference type="Gene3D" id="3.30.360.10">
    <property type="entry name" value="Dihydrodipicolinate Reductase, domain 2"/>
    <property type="match status" value="1"/>
</dbReference>
<dbReference type="NCBIfam" id="NF008607">
    <property type="entry name" value="PRK11579.1"/>
    <property type="match status" value="1"/>
</dbReference>
<comment type="similarity">
    <text evidence="1">Belongs to the Gfo/Idh/MocA family.</text>
</comment>
<dbReference type="InterPro" id="IPR051317">
    <property type="entry name" value="Gfo/Idh/MocA_oxidoreduct"/>
</dbReference>
<evidence type="ECO:0000259" key="4">
    <source>
        <dbReference type="Pfam" id="PF02894"/>
    </source>
</evidence>
<dbReference type="Proteomes" id="UP001319883">
    <property type="component" value="Unassembled WGS sequence"/>
</dbReference>
<evidence type="ECO:0000313" key="6">
    <source>
        <dbReference type="Proteomes" id="UP001319883"/>
    </source>
</evidence>
<evidence type="ECO:0000256" key="1">
    <source>
        <dbReference type="ARBA" id="ARBA00010928"/>
    </source>
</evidence>
<dbReference type="Pfam" id="PF01408">
    <property type="entry name" value="GFO_IDH_MocA"/>
    <property type="match status" value="1"/>
</dbReference>
<dbReference type="InterPro" id="IPR036291">
    <property type="entry name" value="NAD(P)-bd_dom_sf"/>
</dbReference>
<keyword evidence="6" id="KW-1185">Reference proteome</keyword>
<protein>
    <submittedName>
        <fullName evidence="5">Oxidoreductase</fullName>
    </submittedName>
</protein>
<evidence type="ECO:0000259" key="3">
    <source>
        <dbReference type="Pfam" id="PF01408"/>
    </source>
</evidence>
<name>A0ABS7WYZ7_9GAMM</name>
<dbReference type="Gene3D" id="3.40.50.720">
    <property type="entry name" value="NAD(P)-binding Rossmann-like Domain"/>
    <property type="match status" value="1"/>
</dbReference>
<keyword evidence="2" id="KW-0560">Oxidoreductase</keyword>
<gene>
    <name evidence="5" type="ORF">KGQ91_09215</name>
</gene>
<dbReference type="RefSeq" id="WP_224420849.1">
    <property type="nucleotide sequence ID" value="NZ_JAGXFD010000001.1"/>
</dbReference>
<organism evidence="5 6">
    <name type="scientific">Modicisalibacter tunisiensis</name>
    <dbReference type="NCBI Taxonomy" id="390637"/>
    <lineage>
        <taxon>Bacteria</taxon>
        <taxon>Pseudomonadati</taxon>
        <taxon>Pseudomonadota</taxon>
        <taxon>Gammaproteobacteria</taxon>
        <taxon>Oceanospirillales</taxon>
        <taxon>Halomonadaceae</taxon>
        <taxon>Modicisalibacter</taxon>
    </lineage>
</organism>
<feature type="domain" description="Gfo/Idh/MocA-like oxidoreductase N-terminal" evidence="3">
    <location>
        <begin position="5"/>
        <end position="122"/>
    </location>
</feature>
<dbReference type="InterPro" id="IPR000683">
    <property type="entry name" value="Gfo/Idh/MocA-like_OxRdtase_N"/>
</dbReference>
<dbReference type="EMBL" id="JAGXFD010000001">
    <property type="protein sequence ID" value="MBZ9567857.1"/>
    <property type="molecule type" value="Genomic_DNA"/>
</dbReference>